<protein>
    <submittedName>
        <fullName evidence="2">Uncharacterized protein</fullName>
    </submittedName>
</protein>
<feature type="region of interest" description="Disordered" evidence="1">
    <location>
        <begin position="319"/>
        <end position="455"/>
    </location>
</feature>
<feature type="compositionally biased region" description="Basic and acidic residues" evidence="1">
    <location>
        <begin position="919"/>
        <end position="932"/>
    </location>
</feature>
<reference evidence="2 3" key="1">
    <citation type="submission" date="2017-09" db="EMBL/GenBank/DDBJ databases">
        <title>Genome sequencing of Besnoitia besnoiti strain Bb-Ger1.</title>
        <authorList>
            <person name="Schares G."/>
            <person name="Venepally P."/>
            <person name="Lorenzi H.A."/>
        </authorList>
    </citation>
    <scope>NUCLEOTIDE SEQUENCE [LARGE SCALE GENOMIC DNA]</scope>
    <source>
        <strain evidence="2 3">Bb-Ger1</strain>
    </source>
</reference>
<feature type="compositionally biased region" description="Low complexity" evidence="1">
    <location>
        <begin position="1407"/>
        <end position="1431"/>
    </location>
</feature>
<feature type="compositionally biased region" description="Gly residues" evidence="1">
    <location>
        <begin position="1753"/>
        <end position="1762"/>
    </location>
</feature>
<evidence type="ECO:0000256" key="1">
    <source>
        <dbReference type="SAM" id="MobiDB-lite"/>
    </source>
</evidence>
<feature type="region of interest" description="Disordered" evidence="1">
    <location>
        <begin position="218"/>
        <end position="251"/>
    </location>
</feature>
<accession>A0A2A9MQV1</accession>
<name>A0A2A9MQV1_BESBE</name>
<evidence type="ECO:0000313" key="3">
    <source>
        <dbReference type="Proteomes" id="UP000224006"/>
    </source>
</evidence>
<dbReference type="OrthoDB" id="332577at2759"/>
<dbReference type="RefSeq" id="XP_029222782.1">
    <property type="nucleotide sequence ID" value="XM_029359869.1"/>
</dbReference>
<feature type="compositionally biased region" description="Basic and acidic residues" evidence="1">
    <location>
        <begin position="672"/>
        <end position="684"/>
    </location>
</feature>
<feature type="region of interest" description="Disordered" evidence="1">
    <location>
        <begin position="533"/>
        <end position="593"/>
    </location>
</feature>
<feature type="compositionally biased region" description="Low complexity" evidence="1">
    <location>
        <begin position="536"/>
        <end position="552"/>
    </location>
</feature>
<proteinExistence type="predicted"/>
<feature type="region of interest" description="Disordered" evidence="1">
    <location>
        <begin position="1708"/>
        <end position="1762"/>
    </location>
</feature>
<sequence length="1828" mass="190904">MYAGAGQGPFFLPPGGSPSAPGFGPFFASPPAAFSEVAYAASFAANGGPAAYTGETREAAGASSSQVPRSFDWAPVSPLSRASLGPCRLSGLRVVDCRFGEPEGLQQRGDAHSAVSPSAVDGVSRASAAASSAAAAQVAPAGEVGPWRLSDFFTKDARARRVLPCTLSDKDATLNAAVSAGDGPALSQFELQLRHLVTGERPPQPWLDYCIQGRRREAPRRNGEARRAEDARRSGGQEHTGETGDREDEDDGNAFIRRFLAVEATPGDLPSCPLLSTVQRDGLALLLAGSRASVGVCEGGRFSWEVKIVQLEKAREDIEPALPPSPLSLAAPDEPRLASADAPADTPADTPADASADSSAVSSEDSSVPGAAATGAADASGFPAKTGSPSSLPPAAAPEGEMGDSAETQAGTSEVTGASASSSSPAAAPSSSPQDSPSSQFPAVPAAAGGGSRAPSPLAASLLRGLVRVGVCTAEDSLFLGDSATSLGIDSEGGVFYGGEVTRALRGTVEGDGEPRLSSTALSSFPSCYSPQDYRPASSAPADADGGAASSALPFASGPPEAEGLRLSSSQAVDASAEPEAPRELPEASAPAGDAAASASPLVAGLSCAERAWSFEEGDVISVVLNMRREAPCPTTGLCRTCSGEVTRDLKDAKASAGATETDGGSRALHPGAEDAQGKPEDGAASHLPSVGRDDAEEAKARAAETGGKRKRRRNRRAAVSALGGALSWVDRGDSRAAAESGGPHAGNGSGEERQTCSCWSISFFRNGVRLLGAVKLPKACEGKILFPCVNVRGVVTVLVNFGSRPAFCPLPFWCPMLQAHPLCAVPVVFPSPHYVDLAPGAPASGTPVAPAEVTVCVGLPGCGLLDFVDSWKAAREKARGRPITEISSRALALWARATLFAEQREGCLWTRRRAALDAEKRDSQARGEREAAVAPAPRAPRHRGALGPDDQTAAGFLAEVLGALSSMAGTAPGAGAAWGPTAVGGQGLASAPQETGERGWEDEEGRDREDATWSWRGGRDEDVVAEPFTLPTGSGALDNLPVLKAALYLIAASCRRGDFLIVDILSNLQQRQRRELLAVFGAPWFSRRCLLVVGPPPASFAAQQQIKLHGEQPRLRSLIRELRNRRAWAEAANDAVLRRGLGEDLDRLEGELREKQSEPAPEAFDPSKPWINTVVDDVPLRYLHAHLDFLSLPAADEGFEETEVAWRGSAEAAEKNFQLWKQRMADRRFQAHVKPPMWLQSQLALWSEKRLAMQEAQRAVAARHARALLHLDGWATVLPADFDFGFADLTQFMKDGGDPNNSSVNKLLQALKSVDEHAEALSDLPDSSGASVGAPSFFSVLSLAGASFDERLAQVGKAVDDEVASYAASESARRFDLGETHWTPAVAAFGSFACFPSAAPAFAPSPLFPDARPDGGPSTGAAAGAAAARGSGDGGRGSEGSGAPHPNGLEAADTSSFAVVPAAPGRSPRLTVGAAVSGAKGGDAAPPQANSLELIVKEHQLRMAQVNKAVVMSQAAGLSAGAAAAVATSAAAAVLRNGDELSKNSVRSHLVCESMPGSVSMGVVSQPVPPDGRFPIFIHFEAEDWKLLDARVELHIFLHAFAQVVKENEGRLPVEWFALYYRAFLGRPFNVEDLPSCLNLQDVFELLADTVGTADEPPFVYPLFPAHTPLATFIALTEKARRIRRFKVQEGRGRKLRSWRPVPKLFASSNGSASSGPASLSPRKGLPGRGRRPRRGGATGPGYRAWRQRGGASRGGGEGGGGVYGSAPYGVGDAMGFGGPGGPGASGTPYYYDAASLQQQYMQYFHAYQQQYMGYYQQQLMQNQHPR</sequence>
<feature type="compositionally biased region" description="Basic and acidic residues" evidence="1">
    <location>
        <begin position="996"/>
        <end position="1014"/>
    </location>
</feature>
<feature type="region of interest" description="Disordered" evidence="1">
    <location>
        <begin position="919"/>
        <end position="948"/>
    </location>
</feature>
<gene>
    <name evidence="2" type="ORF">BESB_011150</name>
</gene>
<feature type="compositionally biased region" description="Basic and acidic residues" evidence="1">
    <location>
        <begin position="218"/>
        <end position="244"/>
    </location>
</feature>
<feature type="compositionally biased region" description="Polar residues" evidence="1">
    <location>
        <begin position="406"/>
        <end position="416"/>
    </location>
</feature>
<feature type="region of interest" description="Disordered" evidence="1">
    <location>
        <begin position="653"/>
        <end position="718"/>
    </location>
</feature>
<feature type="region of interest" description="Disordered" evidence="1">
    <location>
        <begin position="1407"/>
        <end position="1452"/>
    </location>
</feature>
<dbReference type="KEGG" id="bbes:BESB_011150"/>
<dbReference type="InterPro" id="IPR043136">
    <property type="entry name" value="B30.2/SPRY_sf"/>
</dbReference>
<dbReference type="Gene3D" id="2.60.120.920">
    <property type="match status" value="1"/>
</dbReference>
<dbReference type="VEuPathDB" id="ToxoDB:BESB_011150"/>
<dbReference type="Proteomes" id="UP000224006">
    <property type="component" value="Chromosome I"/>
</dbReference>
<dbReference type="EMBL" id="NWUJ01000001">
    <property type="protein sequence ID" value="PFH38773.1"/>
    <property type="molecule type" value="Genomic_DNA"/>
</dbReference>
<feature type="region of interest" description="Disordered" evidence="1">
    <location>
        <begin position="988"/>
        <end position="1014"/>
    </location>
</feature>
<feature type="compositionally biased region" description="Low complexity" evidence="1">
    <location>
        <begin position="418"/>
        <end position="455"/>
    </location>
</feature>
<feature type="compositionally biased region" description="Gly residues" evidence="1">
    <location>
        <begin position="1432"/>
        <end position="1441"/>
    </location>
</feature>
<feature type="compositionally biased region" description="Basic and acidic residues" evidence="1">
    <location>
        <begin position="692"/>
        <end position="703"/>
    </location>
</feature>
<dbReference type="GeneID" id="40306177"/>
<evidence type="ECO:0000313" key="2">
    <source>
        <dbReference type="EMBL" id="PFH38773.1"/>
    </source>
</evidence>
<feature type="compositionally biased region" description="Low complexity" evidence="1">
    <location>
        <begin position="327"/>
        <end position="390"/>
    </location>
</feature>
<comment type="caution">
    <text evidence="2">The sequence shown here is derived from an EMBL/GenBank/DDBJ whole genome shotgun (WGS) entry which is preliminary data.</text>
</comment>
<feature type="compositionally biased region" description="Low complexity" evidence="1">
    <location>
        <begin position="1708"/>
        <end position="1726"/>
    </location>
</feature>
<organism evidence="2 3">
    <name type="scientific">Besnoitia besnoiti</name>
    <name type="common">Apicomplexan protozoan</name>
    <dbReference type="NCBI Taxonomy" id="94643"/>
    <lineage>
        <taxon>Eukaryota</taxon>
        <taxon>Sar</taxon>
        <taxon>Alveolata</taxon>
        <taxon>Apicomplexa</taxon>
        <taxon>Conoidasida</taxon>
        <taxon>Coccidia</taxon>
        <taxon>Eucoccidiorida</taxon>
        <taxon>Eimeriorina</taxon>
        <taxon>Sarcocystidae</taxon>
        <taxon>Besnoitia</taxon>
    </lineage>
</organism>
<keyword evidence="3" id="KW-1185">Reference proteome</keyword>